<keyword evidence="4" id="KW-0206">Cytoskeleton</keyword>
<dbReference type="PANTHER" id="PTHR13159:SF0">
    <property type="entry name" value="RADIAL SPOKE HEAD 6 HOMOLOG A"/>
    <property type="match status" value="1"/>
</dbReference>
<dbReference type="EMBL" id="MCOG01000071">
    <property type="protein sequence ID" value="ORY57070.1"/>
    <property type="molecule type" value="Genomic_DNA"/>
</dbReference>
<dbReference type="OrthoDB" id="272202at2759"/>
<feature type="region of interest" description="Disordered" evidence="6">
    <location>
        <begin position="301"/>
        <end position="366"/>
    </location>
</feature>
<reference evidence="7 8" key="1">
    <citation type="submission" date="2016-08" db="EMBL/GenBank/DDBJ databases">
        <title>A Parts List for Fungal Cellulosomes Revealed by Comparative Genomics.</title>
        <authorList>
            <consortium name="DOE Joint Genome Institute"/>
            <person name="Haitjema C.H."/>
            <person name="Gilmore S.P."/>
            <person name="Henske J.K."/>
            <person name="Solomon K.V."/>
            <person name="De Groot R."/>
            <person name="Kuo A."/>
            <person name="Mondo S.J."/>
            <person name="Salamov A.A."/>
            <person name="Labutti K."/>
            <person name="Zhao Z."/>
            <person name="Chiniquy J."/>
            <person name="Barry K."/>
            <person name="Brewer H.M."/>
            <person name="Purvine S.O."/>
            <person name="Wright A.T."/>
            <person name="Boxma B."/>
            <person name="Van Alen T."/>
            <person name="Hackstein J.H."/>
            <person name="Baker S.E."/>
            <person name="Grigoriev I.V."/>
            <person name="O'Malley M.A."/>
        </authorList>
    </citation>
    <scope>NUCLEOTIDE SEQUENCE [LARGE SCALE GENOMIC DNA]</scope>
    <source>
        <strain evidence="7 8">G1</strain>
    </source>
</reference>
<evidence type="ECO:0000256" key="3">
    <source>
        <dbReference type="ARBA" id="ARBA00023069"/>
    </source>
</evidence>
<accession>A0A1Y2DCS0</accession>
<dbReference type="Proteomes" id="UP000193920">
    <property type="component" value="Unassembled WGS sequence"/>
</dbReference>
<comment type="caution">
    <text evidence="7">The sequence shown here is derived from an EMBL/GenBank/DDBJ whole genome shotgun (WGS) entry which is preliminary data.</text>
</comment>
<dbReference type="CDD" id="cd22963">
    <property type="entry name" value="DD_CrRSP4-like"/>
    <property type="match status" value="1"/>
</dbReference>
<evidence type="ECO:0000256" key="6">
    <source>
        <dbReference type="SAM" id="MobiDB-lite"/>
    </source>
</evidence>
<dbReference type="GO" id="GO:0060294">
    <property type="term" value="P:cilium movement involved in cell motility"/>
    <property type="evidence" value="ECO:0007669"/>
    <property type="project" value="InterPro"/>
</dbReference>
<dbReference type="GO" id="GO:0035082">
    <property type="term" value="P:axoneme assembly"/>
    <property type="evidence" value="ECO:0007669"/>
    <property type="project" value="TreeGrafter"/>
</dbReference>
<evidence type="ECO:0000313" key="7">
    <source>
        <dbReference type="EMBL" id="ORY57070.1"/>
    </source>
</evidence>
<feature type="compositionally biased region" description="Polar residues" evidence="6">
    <location>
        <begin position="27"/>
        <end position="48"/>
    </location>
</feature>
<organism evidence="7 8">
    <name type="scientific">Neocallimastix californiae</name>
    <dbReference type="NCBI Taxonomy" id="1754190"/>
    <lineage>
        <taxon>Eukaryota</taxon>
        <taxon>Fungi</taxon>
        <taxon>Fungi incertae sedis</taxon>
        <taxon>Chytridiomycota</taxon>
        <taxon>Chytridiomycota incertae sedis</taxon>
        <taxon>Neocallimastigomycetes</taxon>
        <taxon>Neocallimastigales</taxon>
        <taxon>Neocallimastigaceae</taxon>
        <taxon>Neocallimastix</taxon>
    </lineage>
</organism>
<dbReference type="PANTHER" id="PTHR13159">
    <property type="entry name" value="RADIAL SPOKEHEAD-RELATED"/>
    <property type="match status" value="1"/>
</dbReference>
<dbReference type="InterPro" id="IPR006802">
    <property type="entry name" value="Radial_spoke"/>
</dbReference>
<sequence>MSEQAIPEEVNQEQANIAPEMDERNVPTENNGENVSSENTEQDLNALSNGEKEDKQSSEEDENKVEDENNDDKAEEKTEEKTEGNETINDEEKTTEEKTTEEKPSEEKVEPVEEQKPEEEAVKKISFTIPRDCVLKETEELLVAKTFLMKNSTKTDTNVYDHLSQIVMSILDSKIDNAVDIFETLSTQIKKEKFVPDSFNSYGELRREKEKSSELEDAQIKMELFQNDNEDGRGDDGNELPDLMSLSSLFEWAGISLGKEETFLINTSMQKLMIDKGLKSMRFWGKIYGTKKNYYIVEADQKEEDDDDEVYGEDDAVNPEEEEEGFLENENENEKENTENENGNENENEENEIQESQIEEPEYPVPKIKIKKPNTLSKEIKTGINKYVYYVCNYVGGPWYKLADVIPEKLQLSRKIRKYFTGDLNREIISYPPFEGSEAQYLRCQIARISAATTICPTGYYIFDSEDGEPDDSEGPQPIIINTEFEALSNDQLLDISNWVHHVPYILPQGRTSWENPFGSEEEEENEDEGSDEEGGSDEENEGEKVEPETGPQLLTPISQDEENDDIPAWVSKFCSRTLAPQFNPVCVSSTRWPGAHTVALSDKFSSIYIGDGMKCYGNTYLSAFHIPQPMTTIMNEYQENNEEKEITEQIDPTVEEETAFEEEQAEKLRKKEEDEEGTEEEEEEEEED</sequence>
<keyword evidence="3" id="KW-0969">Cilium</keyword>
<keyword evidence="5" id="KW-0966">Cell projection</keyword>
<dbReference type="AlphaFoldDB" id="A0A1Y2DCS0"/>
<feature type="region of interest" description="Disordered" evidence="6">
    <location>
        <begin position="641"/>
        <end position="689"/>
    </location>
</feature>
<protein>
    <recommendedName>
        <fullName evidence="9">Radial spokehead-like protein</fullName>
    </recommendedName>
</protein>
<dbReference type="Pfam" id="PF04712">
    <property type="entry name" value="Radial_spoke"/>
    <property type="match status" value="1"/>
</dbReference>
<evidence type="ECO:0008006" key="9">
    <source>
        <dbReference type="Google" id="ProtNLM"/>
    </source>
</evidence>
<feature type="region of interest" description="Disordered" evidence="6">
    <location>
        <begin position="511"/>
        <end position="563"/>
    </location>
</feature>
<feature type="compositionally biased region" description="Acidic residues" evidence="6">
    <location>
        <begin position="59"/>
        <end position="70"/>
    </location>
</feature>
<keyword evidence="8" id="KW-1185">Reference proteome</keyword>
<gene>
    <name evidence="7" type="ORF">LY90DRAFT_701722</name>
</gene>
<dbReference type="GO" id="GO:0001534">
    <property type="term" value="C:radial spoke"/>
    <property type="evidence" value="ECO:0007669"/>
    <property type="project" value="InterPro"/>
</dbReference>
<dbReference type="STRING" id="1754190.A0A1Y2DCS0"/>
<feature type="region of interest" description="Disordered" evidence="6">
    <location>
        <begin position="1"/>
        <end position="119"/>
    </location>
</feature>
<proteinExistence type="predicted"/>
<name>A0A1Y2DCS0_9FUNG</name>
<evidence type="ECO:0000256" key="2">
    <source>
        <dbReference type="ARBA" id="ARBA00022490"/>
    </source>
</evidence>
<keyword evidence="2" id="KW-0963">Cytoplasm</keyword>
<feature type="compositionally biased region" description="Acidic residues" evidence="6">
    <location>
        <begin position="301"/>
        <end position="331"/>
    </location>
</feature>
<feature type="compositionally biased region" description="Acidic residues" evidence="6">
    <location>
        <begin position="520"/>
        <end position="542"/>
    </location>
</feature>
<evidence type="ECO:0000313" key="8">
    <source>
        <dbReference type="Proteomes" id="UP000193920"/>
    </source>
</evidence>
<evidence type="ECO:0000256" key="4">
    <source>
        <dbReference type="ARBA" id="ARBA00023212"/>
    </source>
</evidence>
<feature type="compositionally biased region" description="Acidic residues" evidence="6">
    <location>
        <begin position="342"/>
        <end position="362"/>
    </location>
</feature>
<feature type="compositionally biased region" description="Basic and acidic residues" evidence="6">
    <location>
        <begin position="71"/>
        <end position="119"/>
    </location>
</feature>
<comment type="subcellular location">
    <subcellularLocation>
        <location evidence="1">Cytoplasm</location>
        <location evidence="1">Cytoskeleton</location>
        <location evidence="1">Cilium axoneme</location>
    </subcellularLocation>
</comment>
<feature type="compositionally biased region" description="Acidic residues" evidence="6">
    <location>
        <begin position="674"/>
        <end position="689"/>
    </location>
</feature>
<feature type="compositionally biased region" description="Acidic residues" evidence="6">
    <location>
        <begin position="654"/>
        <end position="665"/>
    </location>
</feature>
<evidence type="ECO:0000256" key="5">
    <source>
        <dbReference type="ARBA" id="ARBA00023273"/>
    </source>
</evidence>
<evidence type="ECO:0000256" key="1">
    <source>
        <dbReference type="ARBA" id="ARBA00004430"/>
    </source>
</evidence>